<proteinExistence type="predicted"/>
<comment type="caution">
    <text evidence="1">The sequence shown here is derived from an EMBL/GenBank/DDBJ whole genome shotgun (WGS) entry which is preliminary data.</text>
</comment>
<organism evidence="1 2">
    <name type="scientific">Erysiphe pulchra</name>
    <dbReference type="NCBI Taxonomy" id="225359"/>
    <lineage>
        <taxon>Eukaryota</taxon>
        <taxon>Fungi</taxon>
        <taxon>Dikarya</taxon>
        <taxon>Ascomycota</taxon>
        <taxon>Pezizomycotina</taxon>
        <taxon>Leotiomycetes</taxon>
        <taxon>Erysiphales</taxon>
        <taxon>Erysiphaceae</taxon>
        <taxon>Erysiphe</taxon>
    </lineage>
</organism>
<reference evidence="1 2" key="1">
    <citation type="submission" date="2017-10" db="EMBL/GenBank/DDBJ databases">
        <title>Development of genomic resources for the powdery mildew, Erysiphe pulchra.</title>
        <authorList>
            <person name="Wadl P.A."/>
            <person name="Mack B.M."/>
            <person name="Moore G."/>
            <person name="Beltz S.B."/>
        </authorList>
    </citation>
    <scope>NUCLEOTIDE SEQUENCE [LARGE SCALE GENOMIC DNA]</scope>
    <source>
        <strain evidence="1">Cflorida</strain>
    </source>
</reference>
<sequence>MSTTVYPYLSPEKLKEAEEEARIKELSWLLESLEEDTFQALKSGIEECLALLAPVHPGSTLVLSSHRSENIKGHVTRIGSQIVKGTFNLRLRTHAPYNLSISPVSSTATVAKSNHGFYLPSLKKLSTLLEQALDCLNSVHFSSGSQNDQASSINSTSATIFSQLRLLCSLFHESLSILKGSDLYPAQSTLLASSQCDTKAWNEEPLESVIFTPELPSTLALNINISDCSLLLTIRVLEPCSQTPTISSLFLAGIGVQRRLEHDEMDQEFLYRGRLVRVKEKCQVESSADPCLLSCAAKLQALERSTLGAMDALRALTGRKDEELE</sequence>
<keyword evidence="2" id="KW-1185">Reference proteome</keyword>
<dbReference type="Pfam" id="PF10259">
    <property type="entry name" value="Rogdi_lz"/>
    <property type="match status" value="1"/>
</dbReference>
<gene>
    <name evidence="1" type="ORF">EPUL_000050</name>
</gene>
<dbReference type="OrthoDB" id="66510at2759"/>
<dbReference type="PANTHER" id="PTHR13618:SF1">
    <property type="entry name" value="PROTEIN ROGDI HOMOLOG"/>
    <property type="match status" value="1"/>
</dbReference>
<dbReference type="EMBL" id="PEDP01000004">
    <property type="protein sequence ID" value="POS88413.1"/>
    <property type="molecule type" value="Genomic_DNA"/>
</dbReference>
<protein>
    <recommendedName>
        <fullName evidence="3">RAVE subunit 2/Rogdi</fullName>
    </recommendedName>
</protein>
<dbReference type="InterPro" id="IPR028241">
    <property type="entry name" value="RAVE2/Rogdi"/>
</dbReference>
<evidence type="ECO:0008006" key="3">
    <source>
        <dbReference type="Google" id="ProtNLM"/>
    </source>
</evidence>
<evidence type="ECO:0000313" key="1">
    <source>
        <dbReference type="EMBL" id="POS88413.1"/>
    </source>
</evidence>
<evidence type="ECO:0000313" key="2">
    <source>
        <dbReference type="Proteomes" id="UP000237438"/>
    </source>
</evidence>
<dbReference type="GO" id="GO:0043291">
    <property type="term" value="C:RAVE complex"/>
    <property type="evidence" value="ECO:0007669"/>
    <property type="project" value="TreeGrafter"/>
</dbReference>
<dbReference type="STRING" id="225359.A0A2S4Q285"/>
<dbReference type="Proteomes" id="UP000237438">
    <property type="component" value="Unassembled WGS sequence"/>
</dbReference>
<name>A0A2S4Q285_9PEZI</name>
<dbReference type="PANTHER" id="PTHR13618">
    <property type="entry name" value="LEUCINE ZIPPER CONTAINING TRANSCRIPTION FACTOR LZF1"/>
    <property type="match status" value="1"/>
</dbReference>
<dbReference type="AlphaFoldDB" id="A0A2S4Q285"/>
<accession>A0A2S4Q285</accession>